<feature type="transmembrane region" description="Helical" evidence="6">
    <location>
        <begin position="25"/>
        <end position="50"/>
    </location>
</feature>
<evidence type="ECO:0000256" key="3">
    <source>
        <dbReference type="ARBA" id="ARBA00022989"/>
    </source>
</evidence>
<dbReference type="OrthoDB" id="9786493at2"/>
<feature type="transmembrane region" description="Helical" evidence="6">
    <location>
        <begin position="62"/>
        <end position="84"/>
    </location>
</feature>
<dbReference type="PROSITE" id="PS01006">
    <property type="entry name" value="FORMATE_NITRITE_TP_2"/>
    <property type="match status" value="1"/>
</dbReference>
<evidence type="ECO:0000256" key="1">
    <source>
        <dbReference type="ARBA" id="ARBA00004141"/>
    </source>
</evidence>
<feature type="transmembrane region" description="Helical" evidence="6">
    <location>
        <begin position="105"/>
        <end position="127"/>
    </location>
</feature>
<protein>
    <submittedName>
        <fullName evidence="7">Formate/nitrite family of transporter</fullName>
    </submittedName>
</protein>
<comment type="similarity">
    <text evidence="5">Belongs to the FNT transporter (TC 1.A.16) family.</text>
</comment>
<gene>
    <name evidence="7" type="primary">nirC_1</name>
    <name evidence="7" type="ORF">ERS852470_01129</name>
</gene>
<dbReference type="Proteomes" id="UP000095558">
    <property type="component" value="Unassembled WGS sequence"/>
</dbReference>
<feature type="transmembrane region" description="Helical" evidence="6">
    <location>
        <begin position="186"/>
        <end position="213"/>
    </location>
</feature>
<organism evidence="7 8">
    <name type="scientific">Clostridium disporicum</name>
    <dbReference type="NCBI Taxonomy" id="84024"/>
    <lineage>
        <taxon>Bacteria</taxon>
        <taxon>Bacillati</taxon>
        <taxon>Bacillota</taxon>
        <taxon>Clostridia</taxon>
        <taxon>Eubacteriales</taxon>
        <taxon>Clostridiaceae</taxon>
        <taxon>Clostridium</taxon>
    </lineage>
</organism>
<evidence type="ECO:0000256" key="5">
    <source>
        <dbReference type="ARBA" id="ARBA00049660"/>
    </source>
</evidence>
<reference evidence="7 8" key="1">
    <citation type="submission" date="2015-09" db="EMBL/GenBank/DDBJ databases">
        <authorList>
            <consortium name="Pathogen Informatics"/>
        </authorList>
    </citation>
    <scope>NUCLEOTIDE SEQUENCE [LARGE SCALE GENOMIC DNA]</scope>
    <source>
        <strain evidence="7 8">2789STDY5834855</strain>
    </source>
</reference>
<evidence type="ECO:0000256" key="4">
    <source>
        <dbReference type="ARBA" id="ARBA00023136"/>
    </source>
</evidence>
<dbReference type="GO" id="GO:0005886">
    <property type="term" value="C:plasma membrane"/>
    <property type="evidence" value="ECO:0007669"/>
    <property type="project" value="TreeGrafter"/>
</dbReference>
<dbReference type="InterPro" id="IPR000292">
    <property type="entry name" value="For/NO2_transpt"/>
</dbReference>
<feature type="transmembrane region" description="Helical" evidence="6">
    <location>
        <begin position="155"/>
        <end position="174"/>
    </location>
</feature>
<name>A0A174EQL2_9CLOT</name>
<evidence type="ECO:0000313" key="7">
    <source>
        <dbReference type="EMBL" id="CUN97050.1"/>
    </source>
</evidence>
<keyword evidence="2 6" id="KW-0812">Transmembrane</keyword>
<comment type="subcellular location">
    <subcellularLocation>
        <location evidence="1">Membrane</location>
        <topology evidence="1">Multi-pass membrane protein</topology>
    </subcellularLocation>
</comment>
<dbReference type="EMBL" id="CYZV01000010">
    <property type="protein sequence ID" value="CUN97050.1"/>
    <property type="molecule type" value="Genomic_DNA"/>
</dbReference>
<accession>A0A174EQL2</accession>
<keyword evidence="3 6" id="KW-1133">Transmembrane helix</keyword>
<dbReference type="PANTHER" id="PTHR30520:SF8">
    <property type="entry name" value="NITRITE TRANSPORTER NIRC"/>
    <property type="match status" value="1"/>
</dbReference>
<evidence type="ECO:0000256" key="2">
    <source>
        <dbReference type="ARBA" id="ARBA00022692"/>
    </source>
</evidence>
<evidence type="ECO:0000313" key="8">
    <source>
        <dbReference type="Proteomes" id="UP000095558"/>
    </source>
</evidence>
<dbReference type="Gene3D" id="1.20.1080.10">
    <property type="entry name" value="Glycerol uptake facilitator protein"/>
    <property type="match status" value="1"/>
</dbReference>
<dbReference type="PANTHER" id="PTHR30520">
    <property type="entry name" value="FORMATE TRANSPORTER-RELATED"/>
    <property type="match status" value="1"/>
</dbReference>
<feature type="transmembrane region" description="Helical" evidence="6">
    <location>
        <begin position="225"/>
        <end position="251"/>
    </location>
</feature>
<dbReference type="InterPro" id="IPR024002">
    <property type="entry name" value="For/NO2_transpt_CS"/>
</dbReference>
<proteinExistence type="inferred from homology"/>
<sequence length="259" mass="27510">MFNEEFNKVAGAAKAKNELLKNNKVGYLVSAMLAGLFVGMAIMLIFTIGGLLSSAGSPATKIVMGIAFGGALSLVVMAGSELFTGNNFVMAVGSLNKTVSWMDTIKVWIAGFIGNLAGSILAGYMFYLTGLATGPVGEFIANTAATKMSLPVSELFFRGLFCNILVCLAVWCSFRCKDDVSKLIMIFWCLFIFITCGFEHSVANMTLLTIALLAPGTSAVSVSGYIYNIGIVTLGNMVGGILFVAIPYYLISKNKKVSN</sequence>
<dbReference type="AlphaFoldDB" id="A0A174EQL2"/>
<dbReference type="RefSeq" id="WP_055275845.1">
    <property type="nucleotide sequence ID" value="NZ_CYYT01000016.1"/>
</dbReference>
<dbReference type="PROSITE" id="PS01005">
    <property type="entry name" value="FORMATE_NITRITE_TP_1"/>
    <property type="match status" value="1"/>
</dbReference>
<dbReference type="Pfam" id="PF01226">
    <property type="entry name" value="Form_Nir_trans"/>
    <property type="match status" value="1"/>
</dbReference>
<dbReference type="InterPro" id="IPR023271">
    <property type="entry name" value="Aquaporin-like"/>
</dbReference>
<evidence type="ECO:0000256" key="6">
    <source>
        <dbReference type="SAM" id="Phobius"/>
    </source>
</evidence>
<keyword evidence="4 6" id="KW-0472">Membrane</keyword>
<dbReference type="GO" id="GO:0015499">
    <property type="term" value="F:formate transmembrane transporter activity"/>
    <property type="evidence" value="ECO:0007669"/>
    <property type="project" value="TreeGrafter"/>
</dbReference>